<evidence type="ECO:0000313" key="14">
    <source>
        <dbReference type="Proteomes" id="UP000054683"/>
    </source>
</evidence>
<protein>
    <submittedName>
        <fullName evidence="13">Outer membrane protein (Porin)-like protein</fullName>
    </submittedName>
</protein>
<evidence type="ECO:0000256" key="2">
    <source>
        <dbReference type="ARBA" id="ARBA00011233"/>
    </source>
</evidence>
<dbReference type="GO" id="GO:0046930">
    <property type="term" value="C:pore complex"/>
    <property type="evidence" value="ECO:0007669"/>
    <property type="project" value="UniProtKB-KW"/>
</dbReference>
<feature type="chain" id="PRO_5008501934" evidence="11">
    <location>
        <begin position="30"/>
        <end position="371"/>
    </location>
</feature>
<evidence type="ECO:0000256" key="8">
    <source>
        <dbReference type="ARBA" id="ARBA00023114"/>
    </source>
</evidence>
<evidence type="ECO:0000313" key="13">
    <source>
        <dbReference type="EMBL" id="SAL54715.1"/>
    </source>
</evidence>
<dbReference type="SUPFAM" id="SSF56935">
    <property type="entry name" value="Porins"/>
    <property type="match status" value="1"/>
</dbReference>
<evidence type="ECO:0000256" key="10">
    <source>
        <dbReference type="ARBA" id="ARBA00023237"/>
    </source>
</evidence>
<dbReference type="PRINTS" id="PR00182">
    <property type="entry name" value="ECOLNEIPORIN"/>
</dbReference>
<dbReference type="InterPro" id="IPR050298">
    <property type="entry name" value="Gram-neg_bact_OMP"/>
</dbReference>
<keyword evidence="10" id="KW-0998">Cell outer membrane</keyword>
<evidence type="ECO:0000256" key="11">
    <source>
        <dbReference type="SAM" id="SignalP"/>
    </source>
</evidence>
<keyword evidence="9" id="KW-0472">Membrane</keyword>
<evidence type="ECO:0000256" key="3">
    <source>
        <dbReference type="ARBA" id="ARBA00022448"/>
    </source>
</evidence>
<dbReference type="RefSeq" id="WP_231937269.1">
    <property type="nucleotide sequence ID" value="NZ_FCOK02000048.1"/>
</dbReference>
<keyword evidence="4" id="KW-1134">Transmembrane beta strand</keyword>
<dbReference type="GO" id="GO:0034220">
    <property type="term" value="P:monoatomic ion transmembrane transport"/>
    <property type="evidence" value="ECO:0007669"/>
    <property type="project" value="InterPro"/>
</dbReference>
<dbReference type="CDD" id="cd00342">
    <property type="entry name" value="gram_neg_porins"/>
    <property type="match status" value="1"/>
</dbReference>
<keyword evidence="8" id="KW-0626">Porin</keyword>
<dbReference type="PANTHER" id="PTHR34501">
    <property type="entry name" value="PROTEIN YDDL-RELATED"/>
    <property type="match status" value="1"/>
</dbReference>
<dbReference type="InterPro" id="IPR002299">
    <property type="entry name" value="Porin_Neis"/>
</dbReference>
<dbReference type="GO" id="GO:0009279">
    <property type="term" value="C:cell outer membrane"/>
    <property type="evidence" value="ECO:0007669"/>
    <property type="project" value="UniProtKB-SubCell"/>
</dbReference>
<name>A0A158IDQ8_9BURK</name>
<sequence length="371" mass="39345">MKKYPIAYVIKKKILIIFGMLLPGSAAWAQGSVTLYGRVDAGLVFTNKSFNETTGQSAGKQVELVNSGSQPSVFGLRGQEDLGGGLKANFKLESGISLANGGFDNTDGNFFGRQAWVGLSSNNLGEVRVGLQLSPFELALYDSDPRSFDQFASAINIYSNNTFSGAFVSNAVSYTSPKIAGLTASVIYSLGGVPGNFAAGRQYSASLRYDYGGLTVNAAIDDVSQSSDAVVNNTFFDTPFEGRTVGVGYRFANVNVKASFTNYKAPRQDIDGTTSGGDNNVWNIGFDYHVSPTIDINPGIWIIRDPHDSGNHALMAALGATYSLARTTSLYAEVGIANNHGKEVIGLERDGAQEGVEGNTLGATIGITHTF</sequence>
<keyword evidence="7" id="KW-0406">Ion transport</keyword>
<feature type="signal peptide" evidence="11">
    <location>
        <begin position="1"/>
        <end position="29"/>
    </location>
</feature>
<keyword evidence="5" id="KW-0812">Transmembrane</keyword>
<accession>A0A158IDQ8</accession>
<evidence type="ECO:0000256" key="6">
    <source>
        <dbReference type="ARBA" id="ARBA00022729"/>
    </source>
</evidence>
<evidence type="ECO:0000259" key="12">
    <source>
        <dbReference type="Pfam" id="PF13609"/>
    </source>
</evidence>
<dbReference type="InterPro" id="IPR023614">
    <property type="entry name" value="Porin_dom_sf"/>
</dbReference>
<comment type="subcellular location">
    <subcellularLocation>
        <location evidence="1">Cell outer membrane</location>
        <topology evidence="1">Multi-pass membrane protein</topology>
    </subcellularLocation>
</comment>
<dbReference type="Pfam" id="PF13609">
    <property type="entry name" value="Porin_4"/>
    <property type="match status" value="1"/>
</dbReference>
<comment type="subunit">
    <text evidence="2">Homotrimer.</text>
</comment>
<dbReference type="Gene3D" id="2.40.160.10">
    <property type="entry name" value="Porin"/>
    <property type="match status" value="1"/>
</dbReference>
<dbReference type="Proteomes" id="UP000054683">
    <property type="component" value="Unassembled WGS sequence"/>
</dbReference>
<dbReference type="PANTHER" id="PTHR34501:SF9">
    <property type="entry name" value="MAJOR OUTER MEMBRANE PROTEIN P.IA"/>
    <property type="match status" value="1"/>
</dbReference>
<dbReference type="InterPro" id="IPR033900">
    <property type="entry name" value="Gram_neg_porin_domain"/>
</dbReference>
<gene>
    <name evidence="13" type="ORF">AWB69_05837</name>
</gene>
<dbReference type="PRINTS" id="PR00184">
    <property type="entry name" value="NEISSPPORIN"/>
</dbReference>
<keyword evidence="3" id="KW-0813">Transport</keyword>
<evidence type="ECO:0000256" key="4">
    <source>
        <dbReference type="ARBA" id="ARBA00022452"/>
    </source>
</evidence>
<keyword evidence="6 11" id="KW-0732">Signal</keyword>
<dbReference type="EMBL" id="FCOK02000048">
    <property type="protein sequence ID" value="SAL54715.1"/>
    <property type="molecule type" value="Genomic_DNA"/>
</dbReference>
<evidence type="ECO:0000256" key="1">
    <source>
        <dbReference type="ARBA" id="ARBA00004571"/>
    </source>
</evidence>
<reference evidence="13 14" key="1">
    <citation type="submission" date="2016-01" db="EMBL/GenBank/DDBJ databases">
        <authorList>
            <person name="Oliw E.H."/>
        </authorList>
    </citation>
    <scope>NUCLEOTIDE SEQUENCE [LARGE SCALE GENOMIC DNA]</scope>
    <source>
        <strain evidence="13">LMG 27134</strain>
    </source>
</reference>
<feature type="domain" description="Porin" evidence="12">
    <location>
        <begin position="25"/>
        <end position="339"/>
    </location>
</feature>
<evidence type="ECO:0000256" key="7">
    <source>
        <dbReference type="ARBA" id="ARBA00023065"/>
    </source>
</evidence>
<evidence type="ECO:0000256" key="9">
    <source>
        <dbReference type="ARBA" id="ARBA00023136"/>
    </source>
</evidence>
<organism evidence="13 14">
    <name type="scientific">Caballeronia udeis</name>
    <dbReference type="NCBI Taxonomy" id="1232866"/>
    <lineage>
        <taxon>Bacteria</taxon>
        <taxon>Pseudomonadati</taxon>
        <taxon>Pseudomonadota</taxon>
        <taxon>Betaproteobacteria</taxon>
        <taxon>Burkholderiales</taxon>
        <taxon>Burkholderiaceae</taxon>
        <taxon>Caballeronia</taxon>
    </lineage>
</organism>
<dbReference type="GO" id="GO:0015288">
    <property type="term" value="F:porin activity"/>
    <property type="evidence" value="ECO:0007669"/>
    <property type="project" value="UniProtKB-KW"/>
</dbReference>
<dbReference type="AlphaFoldDB" id="A0A158IDQ8"/>
<evidence type="ECO:0000256" key="5">
    <source>
        <dbReference type="ARBA" id="ARBA00022692"/>
    </source>
</evidence>
<proteinExistence type="predicted"/>
<dbReference type="InterPro" id="IPR001702">
    <property type="entry name" value="Porin_Gram-ve"/>
</dbReference>